<gene>
    <name evidence="7" type="ORF">MOE73_09945</name>
</gene>
<feature type="domain" description="Carbohydrate kinase PfkB" evidence="6">
    <location>
        <begin position="2"/>
        <end position="299"/>
    </location>
</feature>
<keyword evidence="4 7" id="KW-0418">Kinase</keyword>
<dbReference type="PROSITE" id="PS00584">
    <property type="entry name" value="PFKB_KINASES_2"/>
    <property type="match status" value="1"/>
</dbReference>
<evidence type="ECO:0000256" key="2">
    <source>
        <dbReference type="ARBA" id="ARBA00022679"/>
    </source>
</evidence>
<dbReference type="GO" id="GO:0016301">
    <property type="term" value="F:kinase activity"/>
    <property type="evidence" value="ECO:0007669"/>
    <property type="project" value="UniProtKB-KW"/>
</dbReference>
<dbReference type="SUPFAM" id="SSF53613">
    <property type="entry name" value="Ribokinase-like"/>
    <property type="match status" value="1"/>
</dbReference>
<proteinExistence type="inferred from homology"/>
<dbReference type="Gene3D" id="3.40.1190.20">
    <property type="match status" value="1"/>
</dbReference>
<protein>
    <submittedName>
        <fullName evidence="7">Sugar kinase</fullName>
    </submittedName>
</protein>
<dbReference type="InterPro" id="IPR011611">
    <property type="entry name" value="PfkB_dom"/>
</dbReference>
<dbReference type="CDD" id="cd01166">
    <property type="entry name" value="KdgK"/>
    <property type="match status" value="1"/>
</dbReference>
<dbReference type="Proteomes" id="UP001066455">
    <property type="component" value="Unassembled WGS sequence"/>
</dbReference>
<dbReference type="PANTHER" id="PTHR43085">
    <property type="entry name" value="HEXOKINASE FAMILY MEMBER"/>
    <property type="match status" value="1"/>
</dbReference>
<dbReference type="EMBL" id="JALAXI010000010">
    <property type="protein sequence ID" value="MCY9280380.1"/>
    <property type="molecule type" value="Genomic_DNA"/>
</dbReference>
<evidence type="ECO:0000259" key="6">
    <source>
        <dbReference type="Pfam" id="PF00294"/>
    </source>
</evidence>
<dbReference type="GO" id="GO:0005524">
    <property type="term" value="F:ATP binding"/>
    <property type="evidence" value="ECO:0007669"/>
    <property type="project" value="UniProtKB-KW"/>
</dbReference>
<evidence type="ECO:0000256" key="4">
    <source>
        <dbReference type="ARBA" id="ARBA00022777"/>
    </source>
</evidence>
<evidence type="ECO:0000256" key="3">
    <source>
        <dbReference type="ARBA" id="ARBA00022741"/>
    </source>
</evidence>
<comment type="caution">
    <text evidence="7">The sequence shown here is derived from an EMBL/GenBank/DDBJ whole genome shotgun (WGS) entry which is preliminary data.</text>
</comment>
<evidence type="ECO:0000313" key="8">
    <source>
        <dbReference type="Proteomes" id="UP001066455"/>
    </source>
</evidence>
<reference evidence="7" key="1">
    <citation type="submission" date="2022-02" db="EMBL/GenBank/DDBJ databases">
        <title>Crop Bioprotection Bacillus Genome Sequencing.</title>
        <authorList>
            <person name="Dunlap C."/>
        </authorList>
    </citation>
    <scope>NUCLEOTIDE SEQUENCE</scope>
    <source>
        <strain evidence="7">T20C14</strain>
    </source>
</reference>
<evidence type="ECO:0000256" key="1">
    <source>
        <dbReference type="ARBA" id="ARBA00010688"/>
    </source>
</evidence>
<accession>A0AA90EYC7</accession>
<dbReference type="RefSeq" id="WP_268305299.1">
    <property type="nucleotide sequence ID" value="NZ_JALAJL010000002.1"/>
</dbReference>
<evidence type="ECO:0000256" key="5">
    <source>
        <dbReference type="ARBA" id="ARBA00022840"/>
    </source>
</evidence>
<keyword evidence="5" id="KW-0067">ATP-binding</keyword>
<name>A0AA90EYC7_9BACI</name>
<comment type="similarity">
    <text evidence="1">Belongs to the carbohydrate kinase PfkB family.</text>
</comment>
<dbReference type="InterPro" id="IPR002173">
    <property type="entry name" value="Carboh/pur_kinase_PfkB_CS"/>
</dbReference>
<organism evidence="7 8">
    <name type="scientific">Bacillus haynesii</name>
    <dbReference type="NCBI Taxonomy" id="1925021"/>
    <lineage>
        <taxon>Bacteria</taxon>
        <taxon>Bacillati</taxon>
        <taxon>Bacillota</taxon>
        <taxon>Bacilli</taxon>
        <taxon>Bacillales</taxon>
        <taxon>Bacillaceae</taxon>
        <taxon>Bacillus</taxon>
    </lineage>
</organism>
<sequence length="317" mass="34122">MDVISIGETMALFTPNEDGPLRYARNYQVRIAGAETNTLIGLSKLGKKAGWITRLGKDEFGAMILSSVRGEGVDVSQVKLDDAAPTGLFFKERKSAAKVNVFYYRKLSAASFLKKSDIDEQYIEKAGFLYITGITPALSESASDAVFYAVELAKKHNKCVVFDPNFRKKLWDGERARQTMFDLIKQSDIVLPGLSEGRFLFGTADEKKIAEAIRGLGAETAIVKLGAKGAYYAGGNESGYAEGFQIQTAADPVGAGDGFAAGVLSGLIDHIPLSEAVKRGCAVGAMVAAVNGDIEGLPDRESLFAFMEQSDEEDVSR</sequence>
<dbReference type="InterPro" id="IPR050306">
    <property type="entry name" value="PfkB_Carbo_kinase"/>
</dbReference>
<dbReference type="PANTHER" id="PTHR43085:SF1">
    <property type="entry name" value="PSEUDOURIDINE KINASE-RELATED"/>
    <property type="match status" value="1"/>
</dbReference>
<keyword evidence="2" id="KW-0808">Transferase</keyword>
<dbReference type="Pfam" id="PF00294">
    <property type="entry name" value="PfkB"/>
    <property type="match status" value="1"/>
</dbReference>
<keyword evidence="3" id="KW-0547">Nucleotide-binding</keyword>
<dbReference type="InterPro" id="IPR029056">
    <property type="entry name" value="Ribokinase-like"/>
</dbReference>
<evidence type="ECO:0000313" key="7">
    <source>
        <dbReference type="EMBL" id="MCY9280380.1"/>
    </source>
</evidence>
<dbReference type="AlphaFoldDB" id="A0AA90EYC7"/>